<dbReference type="Proteomes" id="UP001204142">
    <property type="component" value="Unassembled WGS sequence"/>
</dbReference>
<dbReference type="RefSeq" id="WP_256763917.1">
    <property type="nucleotide sequence ID" value="NZ_JANIGO010000002.1"/>
</dbReference>
<name>A0ABT1WF69_9BURK</name>
<reference evidence="2 3" key="1">
    <citation type="submission" date="2022-07" db="EMBL/GenBank/DDBJ databases">
        <authorList>
            <person name="Xamxidin M."/>
            <person name="Wu M."/>
        </authorList>
    </citation>
    <scope>NUCLEOTIDE SEQUENCE [LARGE SCALE GENOMIC DNA]</scope>
    <source>
        <strain evidence="2 3">NBRC 111650</strain>
    </source>
</reference>
<gene>
    <name evidence="2" type="ORF">NQT62_06855</name>
</gene>
<feature type="coiled-coil region" evidence="1">
    <location>
        <begin position="125"/>
        <end position="152"/>
    </location>
</feature>
<protein>
    <submittedName>
        <fullName evidence="2">Uncharacterized protein</fullName>
    </submittedName>
</protein>
<keyword evidence="3" id="KW-1185">Reference proteome</keyword>
<keyword evidence="1" id="KW-0175">Coiled coil</keyword>
<organism evidence="2 3">
    <name type="scientific">Limnobacter humi</name>
    <dbReference type="NCBI Taxonomy" id="1778671"/>
    <lineage>
        <taxon>Bacteria</taxon>
        <taxon>Pseudomonadati</taxon>
        <taxon>Pseudomonadota</taxon>
        <taxon>Betaproteobacteria</taxon>
        <taxon>Burkholderiales</taxon>
        <taxon>Burkholderiaceae</taxon>
        <taxon>Limnobacter</taxon>
    </lineage>
</organism>
<evidence type="ECO:0000313" key="2">
    <source>
        <dbReference type="EMBL" id="MCQ8896156.1"/>
    </source>
</evidence>
<sequence length="179" mass="19989">MTPLDVLRPLGVMGAGLGGANPQTNAFDDAFLKWLALHLIEGKFQLFPGLTLVYVPERFELQAYGLNIPLDTADCSILNTPGVKFMASSSARLTESYLRLGNIHLAFTPRFDFANLTHFIRTFTLDMQGQAQRALQERLELLEKKQSQLADRAPTLAWSNWHAIELCKAALKNTQHTGF</sequence>
<comment type="caution">
    <text evidence="2">The sequence shown here is derived from an EMBL/GenBank/DDBJ whole genome shotgun (WGS) entry which is preliminary data.</text>
</comment>
<proteinExistence type="predicted"/>
<dbReference type="EMBL" id="JANIGO010000002">
    <property type="protein sequence ID" value="MCQ8896156.1"/>
    <property type="molecule type" value="Genomic_DNA"/>
</dbReference>
<accession>A0ABT1WF69</accession>
<evidence type="ECO:0000313" key="3">
    <source>
        <dbReference type="Proteomes" id="UP001204142"/>
    </source>
</evidence>
<evidence type="ECO:0000256" key="1">
    <source>
        <dbReference type="SAM" id="Coils"/>
    </source>
</evidence>